<keyword evidence="2" id="KW-1185">Reference proteome</keyword>
<name>A0ACC1Q3J8_9APHY</name>
<accession>A0ACC1Q3J8</accession>
<evidence type="ECO:0000313" key="2">
    <source>
        <dbReference type="Proteomes" id="UP001144978"/>
    </source>
</evidence>
<comment type="caution">
    <text evidence="1">The sequence shown here is derived from an EMBL/GenBank/DDBJ whole genome shotgun (WGS) entry which is preliminary data.</text>
</comment>
<gene>
    <name evidence="1" type="ORF">NUW54_g2525</name>
</gene>
<evidence type="ECO:0000313" key="1">
    <source>
        <dbReference type="EMBL" id="KAJ3010310.1"/>
    </source>
</evidence>
<reference evidence="1" key="1">
    <citation type="submission" date="2022-08" db="EMBL/GenBank/DDBJ databases">
        <title>Genome Sequence of Pycnoporus sanguineus.</title>
        <authorList>
            <person name="Buettner E."/>
        </authorList>
    </citation>
    <scope>NUCLEOTIDE SEQUENCE</scope>
    <source>
        <strain evidence="1">CG-C14</strain>
    </source>
</reference>
<dbReference type="Proteomes" id="UP001144978">
    <property type="component" value="Unassembled WGS sequence"/>
</dbReference>
<proteinExistence type="predicted"/>
<protein>
    <submittedName>
        <fullName evidence="1">Uncharacterized protein</fullName>
    </submittedName>
</protein>
<sequence>MSSERAKTTRTDVEEEETGRHQRTFDRSKVYLVGVPQVSTFSVAPHADRRHPKLRRLRALHERRWAQDHRRSAHALLGLHSVGDTLKESEDISRW</sequence>
<organism evidence="1 2">
    <name type="scientific">Trametes sanguinea</name>
    <dbReference type="NCBI Taxonomy" id="158606"/>
    <lineage>
        <taxon>Eukaryota</taxon>
        <taxon>Fungi</taxon>
        <taxon>Dikarya</taxon>
        <taxon>Basidiomycota</taxon>
        <taxon>Agaricomycotina</taxon>
        <taxon>Agaricomycetes</taxon>
        <taxon>Polyporales</taxon>
        <taxon>Polyporaceae</taxon>
        <taxon>Trametes</taxon>
    </lineage>
</organism>
<dbReference type="EMBL" id="JANSHE010000480">
    <property type="protein sequence ID" value="KAJ3010310.1"/>
    <property type="molecule type" value="Genomic_DNA"/>
</dbReference>